<dbReference type="HOGENOM" id="CLU_1956523_0_0_6"/>
<evidence type="ECO:0000313" key="1">
    <source>
        <dbReference type="EMBL" id="EHM38272.1"/>
    </source>
</evidence>
<organism evidence="1 2">
    <name type="scientific">Hafnia alvei ATCC 51873</name>
    <dbReference type="NCBI Taxonomy" id="1002364"/>
    <lineage>
        <taxon>Bacteria</taxon>
        <taxon>Pseudomonadati</taxon>
        <taxon>Pseudomonadota</taxon>
        <taxon>Gammaproteobacteria</taxon>
        <taxon>Enterobacterales</taxon>
        <taxon>Hafniaceae</taxon>
        <taxon>Hafnia</taxon>
    </lineage>
</organism>
<name>G9YCR4_HAFAL</name>
<dbReference type="Proteomes" id="UP000005959">
    <property type="component" value="Unassembled WGS sequence"/>
</dbReference>
<reference evidence="1 2" key="1">
    <citation type="submission" date="2011-08" db="EMBL/GenBank/DDBJ databases">
        <authorList>
            <person name="Weinstock G."/>
            <person name="Sodergren E."/>
            <person name="Clifton S."/>
            <person name="Fulton L."/>
            <person name="Fulton B."/>
            <person name="Courtney L."/>
            <person name="Fronick C."/>
            <person name="Harrison M."/>
            <person name="Strong C."/>
            <person name="Farmer C."/>
            <person name="Delahaunty K."/>
            <person name="Markovic C."/>
            <person name="Hall O."/>
            <person name="Minx P."/>
            <person name="Tomlinson C."/>
            <person name="Mitreva M."/>
            <person name="Hou S."/>
            <person name="Chen J."/>
            <person name="Wollam A."/>
            <person name="Pepin K.H."/>
            <person name="Johnson M."/>
            <person name="Bhonagiri V."/>
            <person name="Zhang X."/>
            <person name="Suruliraj S."/>
            <person name="Warren W."/>
            <person name="Chinwalla A."/>
            <person name="Mardis E.R."/>
            <person name="Wilson R.K."/>
        </authorList>
    </citation>
    <scope>NUCLEOTIDE SEQUENCE [LARGE SCALE GENOMIC DNA]</scope>
    <source>
        <strain evidence="1 2">ATCC 51873</strain>
    </source>
</reference>
<gene>
    <name evidence="1" type="ORF">HMPREF0454_04392</name>
</gene>
<dbReference type="RefSeq" id="WP_004096333.1">
    <property type="nucleotide sequence ID" value="NZ_JH417554.1"/>
</dbReference>
<dbReference type="PATRIC" id="fig|1002364.3.peg.3948"/>
<accession>G9YCR4</accession>
<sequence length="128" mass="13932">MNGGTILKKLISIRWLVLAVAICYSASGIAKTILEAKDVIGLKIEKADDKTGEILNISGLSAHSALAVKNMESKIIDNHILSVKISLTLAKPGTSGRFDYTVNLPKEINSVEFGNERQVIWRREVAAK</sequence>
<proteinExistence type="predicted"/>
<protein>
    <submittedName>
        <fullName evidence="1">Uncharacterized protein</fullName>
    </submittedName>
</protein>
<dbReference type="EMBL" id="AGCI01000105">
    <property type="protein sequence ID" value="EHM38272.1"/>
    <property type="molecule type" value="Genomic_DNA"/>
</dbReference>
<dbReference type="AlphaFoldDB" id="G9YCR4"/>
<comment type="caution">
    <text evidence="1">The sequence shown here is derived from an EMBL/GenBank/DDBJ whole genome shotgun (WGS) entry which is preliminary data.</text>
</comment>
<evidence type="ECO:0000313" key="2">
    <source>
        <dbReference type="Proteomes" id="UP000005959"/>
    </source>
</evidence>